<sequence length="136" mass="13678">MAGDEVDDLADLEGLGQPGVLRRGAEAGARRGVAGVAAEEPDDAAVGAAQPRQQGEQGGLAGAVGAEQPDDLAGVDAQADVVERDDVPEPPGGVLDEDGRVVGDGGCGHGWAPLSSAVRVWVYRSNAWRPAVVSST</sequence>
<reference evidence="2 3" key="1">
    <citation type="submission" date="2021-01" db="EMBL/GenBank/DDBJ databases">
        <title>Whole genome shotgun sequence of Cellulomonas oligotrophica NBRC 109435.</title>
        <authorList>
            <person name="Komaki H."/>
            <person name="Tamura T."/>
        </authorList>
    </citation>
    <scope>NUCLEOTIDE SEQUENCE [LARGE SCALE GENOMIC DNA]</scope>
    <source>
        <strain evidence="2 3">NBRC 109435</strain>
    </source>
</reference>
<evidence type="ECO:0000313" key="3">
    <source>
        <dbReference type="Proteomes" id="UP000618382"/>
    </source>
</evidence>
<accession>A0ABQ4DAA7</accession>
<name>A0ABQ4DAA7_9CELL</name>
<feature type="compositionally biased region" description="Acidic residues" evidence="1">
    <location>
        <begin position="1"/>
        <end position="11"/>
    </location>
</feature>
<keyword evidence="3" id="KW-1185">Reference proteome</keyword>
<dbReference type="Proteomes" id="UP000618382">
    <property type="component" value="Unassembled WGS sequence"/>
</dbReference>
<feature type="region of interest" description="Disordered" evidence="1">
    <location>
        <begin position="1"/>
        <end position="101"/>
    </location>
</feature>
<evidence type="ECO:0000256" key="1">
    <source>
        <dbReference type="SAM" id="MobiDB-lite"/>
    </source>
</evidence>
<dbReference type="EMBL" id="BONN01000004">
    <property type="protein sequence ID" value="GIG32661.1"/>
    <property type="molecule type" value="Genomic_DNA"/>
</dbReference>
<proteinExistence type="predicted"/>
<protein>
    <submittedName>
        <fullName evidence="2">Uncharacterized protein</fullName>
    </submittedName>
</protein>
<organism evidence="2 3">
    <name type="scientific">Cellulomonas oligotrophica</name>
    <dbReference type="NCBI Taxonomy" id="931536"/>
    <lineage>
        <taxon>Bacteria</taxon>
        <taxon>Bacillati</taxon>
        <taxon>Actinomycetota</taxon>
        <taxon>Actinomycetes</taxon>
        <taxon>Micrococcales</taxon>
        <taxon>Cellulomonadaceae</taxon>
        <taxon>Cellulomonas</taxon>
    </lineage>
</organism>
<gene>
    <name evidence="2" type="ORF">Col01nite_18200</name>
</gene>
<comment type="caution">
    <text evidence="2">The sequence shown here is derived from an EMBL/GenBank/DDBJ whole genome shotgun (WGS) entry which is preliminary data.</text>
</comment>
<evidence type="ECO:0000313" key="2">
    <source>
        <dbReference type="EMBL" id="GIG32661.1"/>
    </source>
</evidence>